<dbReference type="GO" id="GO:0008201">
    <property type="term" value="F:heparin binding"/>
    <property type="evidence" value="ECO:0007669"/>
    <property type="project" value="UniProtKB-KW"/>
</dbReference>
<evidence type="ECO:0000313" key="16">
    <source>
        <dbReference type="Ensembl" id="ENSSRHP00000060756.1"/>
    </source>
</evidence>
<evidence type="ECO:0000256" key="11">
    <source>
        <dbReference type="PROSITE-ProRule" id="PRU00634"/>
    </source>
</evidence>
<evidence type="ECO:0000256" key="5">
    <source>
        <dbReference type="ARBA" id="ARBA00022737"/>
    </source>
</evidence>
<comment type="similarity">
    <text evidence="1">Belongs to the thrombospondin family.</text>
</comment>
<feature type="repeat" description="TSP type-3" evidence="11">
    <location>
        <begin position="764"/>
        <end position="799"/>
    </location>
</feature>
<dbReference type="SUPFAM" id="SSF49899">
    <property type="entry name" value="Concanavalin A-like lectins/glucanases"/>
    <property type="match status" value="2"/>
</dbReference>
<evidence type="ECO:0000259" key="14">
    <source>
        <dbReference type="PROSITE" id="PS50026"/>
    </source>
</evidence>
<dbReference type="InterPro" id="IPR000884">
    <property type="entry name" value="TSP1_rpt"/>
</dbReference>
<feature type="domain" description="EGF-like" evidence="14">
    <location>
        <begin position="572"/>
        <end position="616"/>
    </location>
</feature>
<reference evidence="16" key="1">
    <citation type="submission" date="2025-08" db="UniProtKB">
        <authorList>
            <consortium name="Ensembl"/>
        </authorList>
    </citation>
    <scope>IDENTIFICATION</scope>
</reference>
<dbReference type="InterPro" id="IPR003367">
    <property type="entry name" value="Thrombospondin_3-like_rpt"/>
</dbReference>
<evidence type="ECO:0000256" key="2">
    <source>
        <dbReference type="ARBA" id="ARBA00022536"/>
    </source>
</evidence>
<keyword evidence="5" id="KW-0677">Repeat</keyword>
<keyword evidence="9" id="KW-0325">Glycoprotein</keyword>
<keyword evidence="6 11" id="KW-0106">Calcium</keyword>
<dbReference type="GO" id="GO:0016525">
    <property type="term" value="P:negative regulation of angiogenesis"/>
    <property type="evidence" value="ECO:0007669"/>
    <property type="project" value="TreeGrafter"/>
</dbReference>
<dbReference type="PANTHER" id="PTHR10199">
    <property type="entry name" value="THROMBOSPONDIN"/>
    <property type="match status" value="1"/>
</dbReference>
<feature type="region of interest" description="Disordered" evidence="12">
    <location>
        <begin position="721"/>
        <end position="807"/>
    </location>
</feature>
<dbReference type="FunFam" id="2.60.120.200:FF:000009">
    <property type="entry name" value="Thrombospondin 1"/>
    <property type="match status" value="1"/>
</dbReference>
<feature type="domain" description="TSP C-terminal" evidence="15">
    <location>
        <begin position="839"/>
        <end position="1053"/>
    </location>
</feature>
<dbReference type="Gene3D" id="2.20.100.10">
    <property type="entry name" value="Thrombospondin type-1 (TSP1) repeat"/>
    <property type="match status" value="3"/>
</dbReference>
<evidence type="ECO:0000256" key="13">
    <source>
        <dbReference type="SAM" id="SignalP"/>
    </source>
</evidence>
<dbReference type="SUPFAM" id="SSF103647">
    <property type="entry name" value="TSP type-3 repeat"/>
    <property type="match status" value="2"/>
</dbReference>
<dbReference type="InterPro" id="IPR013320">
    <property type="entry name" value="ConA-like_dom_sf"/>
</dbReference>
<evidence type="ECO:0000256" key="8">
    <source>
        <dbReference type="ARBA" id="ARBA00023157"/>
    </source>
</evidence>
<dbReference type="PROSITE" id="PS01186">
    <property type="entry name" value="EGF_2"/>
    <property type="match status" value="1"/>
</dbReference>
<dbReference type="FunFam" id="2.10.25.10:FF:000070">
    <property type="entry name" value="Thrombospondin 2"/>
    <property type="match status" value="1"/>
</dbReference>
<dbReference type="Gene3D" id="2.10.25.10">
    <property type="entry name" value="Laminin"/>
    <property type="match status" value="3"/>
</dbReference>
<keyword evidence="8" id="KW-1015">Disulfide bond</keyword>
<comment type="caution">
    <text evidence="10">Lacks conserved residue(s) required for the propagation of feature annotation.</text>
</comment>
<dbReference type="PROSITE" id="PS50026">
    <property type="entry name" value="EGF_3"/>
    <property type="match status" value="2"/>
</dbReference>
<dbReference type="InterPro" id="IPR017897">
    <property type="entry name" value="Thrombospondin_3_rpt"/>
</dbReference>
<dbReference type="Proteomes" id="UP000472270">
    <property type="component" value="Unassembled WGS sequence"/>
</dbReference>
<evidence type="ECO:0000256" key="1">
    <source>
        <dbReference type="ARBA" id="ARBA00009456"/>
    </source>
</evidence>
<dbReference type="Pfam" id="PF05735">
    <property type="entry name" value="TSP_C"/>
    <property type="match status" value="1"/>
</dbReference>
<proteinExistence type="inferred from homology"/>
<dbReference type="Pfam" id="PF00090">
    <property type="entry name" value="TSP_1"/>
    <property type="match status" value="3"/>
</dbReference>
<dbReference type="FunFam" id="2.20.100.10:FF:000004">
    <property type="entry name" value="Adhesion G protein-coupled receptor B2"/>
    <property type="match status" value="1"/>
</dbReference>
<dbReference type="AlphaFoldDB" id="A0A673K8N1"/>
<protein>
    <submittedName>
        <fullName evidence="16">Thrombospondin-1-like</fullName>
    </submittedName>
</protein>
<dbReference type="PROSITE" id="PS51234">
    <property type="entry name" value="TSP3"/>
    <property type="match status" value="2"/>
</dbReference>
<dbReference type="FunFam" id="2.20.100.10:FF:000007">
    <property type="entry name" value="Thrombospondin 1"/>
    <property type="match status" value="2"/>
</dbReference>
<evidence type="ECO:0000256" key="6">
    <source>
        <dbReference type="ARBA" id="ARBA00022837"/>
    </source>
</evidence>
<dbReference type="InterPro" id="IPR028974">
    <property type="entry name" value="TSP_type-3_rpt"/>
</dbReference>
<dbReference type="FunFam" id="2.10.25.10:FF:000027">
    <property type="entry name" value="Thrombospondin 3"/>
    <property type="match status" value="1"/>
</dbReference>
<sequence length="1054" mass="116692">MFLSAVWTLILMIGLDIFVHAHVRFLSESAEMPDDDTVFDLFELTHVHKKHHGVSLVKGPDPNSPAYKILNPNLIPSVPELSFRDLIYSIQSERGFIFTANLKQAKRTRGSLVSVERTDGTGSVFEIISNGKANTVDLVYWTASGQHVVSIEDVDVANGHWKNITVFVQEDRAQVHVGCEEINTQELDAPIQQILNQESADISSLRIAKGAAKSDRFMVRIWVLFMFDVSDLIDCKSCSSSDLQDICGFSCDDLSSMFKELKGLGMVVKQLSNDSKLTCAYSHSFCQHGSHIFSDCFLQANDAGVDGWSPWSEWTHCSVTCGRGIQQRGRSCDRINSNCDGTSVQTRDCYTQECDKRFKQDGGWSHWSPWSSCSVTCGEGIITRIRLCNSPTPQMGGKDCEGDGRQTEPCQKDPCPVNGGWGPWSPWDSCSVTCGGGLQRRHHLCNSPAPKYGGKECMGDSKGTRLCNAQSCPVDGCLSNPCFAGTKCTSFPDGSWKCGECPVGYTGDGVHCQDIDECKEVPDACFVLNGVHQCVNTEPGYNCLPCPPRYSGQQPFGRGTDQAIANKQVCTPRNPCEDGSHDCNKNANCIYLGIFSDIMYRCECKPGYAGNGYICGGDSDLDGWPNTDLHCVENATYHCKKDNCPDLPNSGQEDYDKDGTGDGDACAIDIDGDGCFGVTLEHICKGILNEKDNCPYVYNTDQRDSDGDGVGDHCDNCPLEHNPDQIDSDSDNIGDKCDNNQDIDEDGHQNNLDNCPYISNANQVDHDKDGKGDACDHDDDNDGVPDDKDNCRLAFNPDQLDSDGDGRGDVCKDDFDVDNVPDIYDVCPENFGISETDFRRFQMVPLDPTGTSQIDPNWVVRHQGKELLQTVNCDPGIAVGYDEFNAVDFSGTFFINTDRDDDYAGFVFGYQSSSRFYVVMWKQITQTYWSHTPTKAQGYSGLSIKVVNSTTGPGEHLRNALWHTGDTEGQVRTLWHDPKNIGWKDYTAYRWHLIHRPKTGHIRVIMYEGKKVLADSGSINDKTYAGGRLGLFVFSQEMVYFSDLKYECRGNTFE</sequence>
<accession>A0A673K8N1</accession>
<evidence type="ECO:0000256" key="7">
    <source>
        <dbReference type="ARBA" id="ARBA00022889"/>
    </source>
</evidence>
<dbReference type="GO" id="GO:0005509">
    <property type="term" value="F:calcium ion binding"/>
    <property type="evidence" value="ECO:0007669"/>
    <property type="project" value="UniProtKB-UniRule"/>
</dbReference>
<keyword evidence="7" id="KW-0130">Cell adhesion</keyword>
<evidence type="ECO:0000256" key="10">
    <source>
        <dbReference type="PROSITE-ProRule" id="PRU00076"/>
    </source>
</evidence>
<keyword evidence="3" id="KW-0358">Heparin-binding</keyword>
<evidence type="ECO:0000256" key="9">
    <source>
        <dbReference type="ARBA" id="ARBA00023180"/>
    </source>
</evidence>
<dbReference type="GO" id="GO:0005576">
    <property type="term" value="C:extracellular region"/>
    <property type="evidence" value="ECO:0007669"/>
    <property type="project" value="InterPro"/>
</dbReference>
<dbReference type="SUPFAM" id="SSF57196">
    <property type="entry name" value="EGF/Laminin"/>
    <property type="match status" value="1"/>
</dbReference>
<dbReference type="SMART" id="SM00210">
    <property type="entry name" value="TSPN"/>
    <property type="match status" value="1"/>
</dbReference>
<feature type="repeat" description="TSP type-3" evidence="11">
    <location>
        <begin position="800"/>
        <end position="835"/>
    </location>
</feature>
<dbReference type="InterPro" id="IPR036383">
    <property type="entry name" value="TSP1_rpt_sf"/>
</dbReference>
<feature type="compositionally biased region" description="Basic and acidic residues" evidence="12">
    <location>
        <begin position="764"/>
        <end position="775"/>
    </location>
</feature>
<dbReference type="SMART" id="SM00179">
    <property type="entry name" value="EGF_CA"/>
    <property type="match status" value="2"/>
</dbReference>
<keyword evidence="17" id="KW-1185">Reference proteome</keyword>
<dbReference type="SMART" id="SM00181">
    <property type="entry name" value="EGF"/>
    <property type="match status" value="3"/>
</dbReference>
<dbReference type="PROSITE" id="PS51236">
    <property type="entry name" value="TSP_CTER"/>
    <property type="match status" value="1"/>
</dbReference>
<evidence type="ECO:0000256" key="12">
    <source>
        <dbReference type="SAM" id="MobiDB-lite"/>
    </source>
</evidence>
<keyword evidence="2 10" id="KW-0245">EGF-like domain</keyword>
<dbReference type="PRINTS" id="PR01705">
    <property type="entry name" value="TSP1REPEAT"/>
</dbReference>
<dbReference type="InterPro" id="IPR048287">
    <property type="entry name" value="TSPN-like_N"/>
</dbReference>
<feature type="signal peptide" evidence="13">
    <location>
        <begin position="1"/>
        <end position="21"/>
    </location>
</feature>
<name>A0A673K8N1_9TELE</name>
<dbReference type="SUPFAM" id="SSF82895">
    <property type="entry name" value="TSP-1 type 1 repeat"/>
    <property type="match status" value="3"/>
</dbReference>
<dbReference type="InterPro" id="IPR001881">
    <property type="entry name" value="EGF-like_Ca-bd_dom"/>
</dbReference>
<feature type="domain" description="EGF-like" evidence="14">
    <location>
        <begin position="473"/>
        <end position="513"/>
    </location>
</feature>
<dbReference type="InterPro" id="IPR008859">
    <property type="entry name" value="Thrombospondin_C"/>
</dbReference>
<gene>
    <name evidence="16" type="primary">LOC107719693</name>
</gene>
<dbReference type="SMART" id="SM00209">
    <property type="entry name" value="TSP1"/>
    <property type="match status" value="3"/>
</dbReference>
<evidence type="ECO:0000256" key="3">
    <source>
        <dbReference type="ARBA" id="ARBA00022674"/>
    </source>
</evidence>
<dbReference type="InterPro" id="IPR000742">
    <property type="entry name" value="EGF"/>
</dbReference>
<dbReference type="FunFam" id="2.10.25.10:FF:000025">
    <property type="entry name" value="Thrombospondin 3"/>
    <property type="match status" value="1"/>
</dbReference>
<dbReference type="Gene3D" id="2.60.120.200">
    <property type="match status" value="2"/>
</dbReference>
<dbReference type="PROSITE" id="PS50092">
    <property type="entry name" value="TSP1"/>
    <property type="match status" value="3"/>
</dbReference>
<feature type="chain" id="PRO_5025372987" evidence="13">
    <location>
        <begin position="22"/>
        <end position="1054"/>
    </location>
</feature>
<keyword evidence="4 13" id="KW-0732">Signal</keyword>
<dbReference type="FunFam" id="4.10.1080.10:FF:000001">
    <property type="entry name" value="Thrombospondin 3"/>
    <property type="match status" value="1"/>
</dbReference>
<dbReference type="Pfam" id="PF02412">
    <property type="entry name" value="TSP_3"/>
    <property type="match status" value="4"/>
</dbReference>
<organism evidence="16 17">
    <name type="scientific">Sinocyclocheilus rhinocerous</name>
    <dbReference type="NCBI Taxonomy" id="307959"/>
    <lineage>
        <taxon>Eukaryota</taxon>
        <taxon>Metazoa</taxon>
        <taxon>Chordata</taxon>
        <taxon>Craniata</taxon>
        <taxon>Vertebrata</taxon>
        <taxon>Euteleostomi</taxon>
        <taxon>Actinopterygii</taxon>
        <taxon>Neopterygii</taxon>
        <taxon>Teleostei</taxon>
        <taxon>Ostariophysi</taxon>
        <taxon>Cypriniformes</taxon>
        <taxon>Cyprinidae</taxon>
        <taxon>Cyprininae</taxon>
        <taxon>Sinocyclocheilus</taxon>
    </lineage>
</organism>
<evidence type="ECO:0000259" key="15">
    <source>
        <dbReference type="PROSITE" id="PS51236"/>
    </source>
</evidence>
<dbReference type="GO" id="GO:0007155">
    <property type="term" value="P:cell adhesion"/>
    <property type="evidence" value="ECO:0007669"/>
    <property type="project" value="UniProtKB-KW"/>
</dbReference>
<dbReference type="Gene3D" id="4.10.1080.10">
    <property type="entry name" value="TSP type-3 repeat"/>
    <property type="match status" value="1"/>
</dbReference>
<evidence type="ECO:0000256" key="4">
    <source>
        <dbReference type="ARBA" id="ARBA00022729"/>
    </source>
</evidence>
<dbReference type="Ensembl" id="ENSSRHT00000062440.1">
    <property type="protein sequence ID" value="ENSSRHP00000060756.1"/>
    <property type="gene ID" value="ENSSRHG00000028776.1"/>
</dbReference>
<dbReference type="PANTHER" id="PTHR10199:SF78">
    <property type="entry name" value="THROMBOSPONDIN-1"/>
    <property type="match status" value="1"/>
</dbReference>
<reference evidence="16" key="2">
    <citation type="submission" date="2025-09" db="UniProtKB">
        <authorList>
            <consortium name="Ensembl"/>
        </authorList>
    </citation>
    <scope>IDENTIFICATION</scope>
</reference>
<evidence type="ECO:0000313" key="17">
    <source>
        <dbReference type="Proteomes" id="UP000472270"/>
    </source>
</evidence>
<feature type="compositionally biased region" description="Polar residues" evidence="12">
    <location>
        <begin position="749"/>
        <end position="763"/>
    </location>
</feature>